<evidence type="ECO:0000256" key="6">
    <source>
        <dbReference type="SAM" id="Coils"/>
    </source>
</evidence>
<dbReference type="PANTHER" id="PTHR30287:SF1">
    <property type="entry name" value="INNER MEMBRANE PROTEIN"/>
    <property type="match status" value="1"/>
</dbReference>
<dbReference type="Proteomes" id="UP000721045">
    <property type="component" value="Unassembled WGS sequence"/>
</dbReference>
<dbReference type="EMBL" id="JABZYP010000020">
    <property type="protein sequence ID" value="MBF1713267.1"/>
    <property type="molecule type" value="Genomic_DNA"/>
</dbReference>
<reference evidence="9" key="1">
    <citation type="submission" date="2020-04" db="EMBL/GenBank/DDBJ databases">
        <title>Deep metagenomics examines the oral microbiome during advanced dental caries in children, revealing novel taxa and co-occurrences with host molecules.</title>
        <authorList>
            <person name="Baker J.L."/>
            <person name="Morton J.T."/>
            <person name="Dinis M."/>
            <person name="Alvarez R."/>
            <person name="Tran N.C."/>
            <person name="Knight R."/>
            <person name="Edlund A."/>
        </authorList>
    </citation>
    <scope>NUCLEOTIDE SEQUENCE</scope>
    <source>
        <strain evidence="9">JCVI_23_bin.22</strain>
    </source>
</reference>
<evidence type="ECO:0000256" key="1">
    <source>
        <dbReference type="ARBA" id="ARBA00004651"/>
    </source>
</evidence>
<protein>
    <submittedName>
        <fullName evidence="9">FtsX-like permease family protein</fullName>
    </submittedName>
</protein>
<feature type="coiled-coil region" evidence="6">
    <location>
        <begin position="488"/>
        <end position="554"/>
    </location>
</feature>
<dbReference type="InterPro" id="IPR038766">
    <property type="entry name" value="Membrane_comp_ABC_pdt"/>
</dbReference>
<feature type="transmembrane region" description="Helical" evidence="7">
    <location>
        <begin position="759"/>
        <end position="779"/>
    </location>
</feature>
<feature type="transmembrane region" description="Helical" evidence="7">
    <location>
        <begin position="593"/>
        <end position="614"/>
    </location>
</feature>
<name>A0A930RCQ8_STRIT</name>
<feature type="coiled-coil region" evidence="6">
    <location>
        <begin position="251"/>
        <end position="306"/>
    </location>
</feature>
<keyword evidence="2" id="KW-1003">Cell membrane</keyword>
<keyword evidence="5 7" id="KW-0472">Membrane</keyword>
<feature type="coiled-coil region" evidence="6">
    <location>
        <begin position="411"/>
        <end position="438"/>
    </location>
</feature>
<dbReference type="PANTHER" id="PTHR30287">
    <property type="entry name" value="MEMBRANE COMPONENT OF PREDICTED ABC SUPERFAMILY METABOLITE UPTAKE TRANSPORTER"/>
    <property type="match status" value="1"/>
</dbReference>
<evidence type="ECO:0000256" key="5">
    <source>
        <dbReference type="ARBA" id="ARBA00023136"/>
    </source>
</evidence>
<comment type="caution">
    <text evidence="9">The sequence shown here is derived from an EMBL/GenBank/DDBJ whole genome shotgun (WGS) entry which is preliminary data.</text>
</comment>
<comment type="subcellular location">
    <subcellularLocation>
        <location evidence="1">Cell membrane</location>
        <topology evidence="1">Multi-pass membrane protein</topology>
    </subcellularLocation>
</comment>
<sequence>MKKSILKKDIWLSFRQSKGRFLSIMCLMMLGSFALVGLKAASPDIENSAHRYLVKMKLMNLAVISDYGISQDDQKELDTLKHARVEYGYFKDTVIEDSSTSVRVFSQTNKISRFRLVSGEFPRNENQIALASFYQRKYKIGDSITLNEEGSNKSVLKQHTFTVTGFVNSSELASTISLGESTSGSGSLSAYAVVSPKTFKSSVYTVARVTYEDLTNLNSFGDIYRKKLKIHQNDLKKMLADNGKNRLSTIKSEAQKKITEGEATIKKTQQTLADAQKQLTAGQRTIDQKKAELQEVQNQLLEKESLLAQGATQIAQAEQTLDKPKIQLNTAADQLTTGWIQLNQNKAHLDSANNQLTAAKEKLTSSQAKLSAAQTGLEQGQAQLASAKIVLQEKIGQLKAQGIDPSTVAEIVAAQAQITKKEAELNVAKTELANQQAIYRLALAQYQQQEQAYQVGNHQYQAALATLKQKQSEYNVGKAQYQSGLTVLESKKKEYQAGQVQLEQAKQKIATGQSQITQAQRELNDKKSQYDKEKKEAEIKIKNGQADIQKAKDEFAGLTVPSYHIYTRRTFPGSQEYLTTGTRAHGISSVGNVFPIVLYLVAALVTVTTMTRFVNEERINAGLLKALGYKNQDVVKKFVVYGLVSGLSGTVIGILAGTYFLPYILGKTIFRTTTYPPVRLDFYWEISLLALLCSILCSVVPALYIARKELKEVPAQLLLPKVPNKGSKILLEQVGFIWKRLNFTQKVTARNIFRYKQRMLMTIFGVAGSVALLFAGLGMSSSMGGIGERQFGDIIKYDAVISQKNHISQNERADLNHLLSSSKITQKGSIYHQDFTKTIKGLKDEQTLSLFVTPEKDFQHFIEMYDSKTKSPLKLSTRGAVISQKLADVLHVSAGDTFELTSDDGKHYKIKVIAISEMYAGHFIFMNKAYYKAAFKSDFHTNAYLIKLKNSSSKNVQDMAAAFMKLSGVRAVVQNTSMIEQIHTIVKSLGFVMQILTLVSILLAVVILYNLTNINVVERIRELSTIKVLGFYNKEVTLYIYRETIVLSIIGIIVGIFSGKLLHSFFLQMIAPENILLNPNVSSTVYLVPILSIMLILIVLGFMVNYILKRVDMLEALKSVD</sequence>
<feature type="transmembrane region" description="Helical" evidence="7">
    <location>
        <begin position="1044"/>
        <end position="1066"/>
    </location>
</feature>
<keyword evidence="3 7" id="KW-0812">Transmembrane</keyword>
<gene>
    <name evidence="9" type="ORF">HXO88_06000</name>
</gene>
<dbReference type="InterPro" id="IPR003838">
    <property type="entry name" value="ABC3_permease_C"/>
</dbReference>
<proteinExistence type="predicted"/>
<organism evidence="9 10">
    <name type="scientific">Streptococcus intermedius</name>
    <dbReference type="NCBI Taxonomy" id="1338"/>
    <lineage>
        <taxon>Bacteria</taxon>
        <taxon>Bacillati</taxon>
        <taxon>Bacillota</taxon>
        <taxon>Bacilli</taxon>
        <taxon>Lactobacillales</taxon>
        <taxon>Streptococcaceae</taxon>
        <taxon>Streptococcus</taxon>
        <taxon>Streptococcus anginosus group</taxon>
    </lineage>
</organism>
<evidence type="ECO:0000256" key="7">
    <source>
        <dbReference type="SAM" id="Phobius"/>
    </source>
</evidence>
<feature type="domain" description="ABC3 transporter permease C-terminal" evidence="8">
    <location>
        <begin position="996"/>
        <end position="1104"/>
    </location>
</feature>
<evidence type="ECO:0000259" key="8">
    <source>
        <dbReference type="Pfam" id="PF02687"/>
    </source>
</evidence>
<feature type="transmembrane region" description="Helical" evidence="7">
    <location>
        <begin position="638"/>
        <end position="662"/>
    </location>
</feature>
<evidence type="ECO:0000256" key="3">
    <source>
        <dbReference type="ARBA" id="ARBA00022692"/>
    </source>
</evidence>
<dbReference type="GO" id="GO:0005886">
    <property type="term" value="C:plasma membrane"/>
    <property type="evidence" value="ECO:0007669"/>
    <property type="project" value="UniProtKB-SubCell"/>
</dbReference>
<feature type="transmembrane region" description="Helical" evidence="7">
    <location>
        <begin position="991"/>
        <end position="1011"/>
    </location>
</feature>
<evidence type="ECO:0000256" key="2">
    <source>
        <dbReference type="ARBA" id="ARBA00022475"/>
    </source>
</evidence>
<feature type="transmembrane region" description="Helical" evidence="7">
    <location>
        <begin position="682"/>
        <end position="706"/>
    </location>
</feature>
<feature type="domain" description="ABC3 transporter permease C-terminal" evidence="8">
    <location>
        <begin position="592"/>
        <end position="709"/>
    </location>
</feature>
<evidence type="ECO:0000256" key="4">
    <source>
        <dbReference type="ARBA" id="ARBA00022989"/>
    </source>
</evidence>
<feature type="transmembrane region" description="Helical" evidence="7">
    <location>
        <begin position="1086"/>
        <end position="1108"/>
    </location>
</feature>
<dbReference type="AlphaFoldDB" id="A0A930RCQ8"/>
<accession>A0A930RCQ8</accession>
<feature type="coiled-coil region" evidence="6">
    <location>
        <begin position="342"/>
        <end position="369"/>
    </location>
</feature>
<keyword evidence="6" id="KW-0175">Coiled coil</keyword>
<keyword evidence="4 7" id="KW-1133">Transmembrane helix</keyword>
<evidence type="ECO:0000313" key="9">
    <source>
        <dbReference type="EMBL" id="MBF1713267.1"/>
    </source>
</evidence>
<evidence type="ECO:0000313" key="10">
    <source>
        <dbReference type="Proteomes" id="UP000721045"/>
    </source>
</evidence>
<dbReference type="Pfam" id="PF02687">
    <property type="entry name" value="FtsX"/>
    <property type="match status" value="2"/>
</dbReference>
<dbReference type="Gene3D" id="1.10.287.1490">
    <property type="match status" value="1"/>
</dbReference>
<feature type="transmembrane region" description="Helical" evidence="7">
    <location>
        <begin position="21"/>
        <end position="41"/>
    </location>
</feature>